<evidence type="ECO:0000313" key="1">
    <source>
        <dbReference type="EMBL" id="BDE07572.1"/>
    </source>
</evidence>
<evidence type="ECO:0000313" key="2">
    <source>
        <dbReference type="Proteomes" id="UP001317532"/>
    </source>
</evidence>
<dbReference type="KEGG" id="vab:WPS_28480"/>
<dbReference type="Proteomes" id="UP001317532">
    <property type="component" value="Chromosome"/>
</dbReference>
<organism evidence="1 2">
    <name type="scientific">Vulcanimicrobium alpinum</name>
    <dbReference type="NCBI Taxonomy" id="3016050"/>
    <lineage>
        <taxon>Bacteria</taxon>
        <taxon>Bacillati</taxon>
        <taxon>Vulcanimicrobiota</taxon>
        <taxon>Vulcanimicrobiia</taxon>
        <taxon>Vulcanimicrobiales</taxon>
        <taxon>Vulcanimicrobiaceae</taxon>
        <taxon>Vulcanimicrobium</taxon>
    </lineage>
</organism>
<dbReference type="EMBL" id="AP025523">
    <property type="protein sequence ID" value="BDE07572.1"/>
    <property type="molecule type" value="Genomic_DNA"/>
</dbReference>
<reference evidence="1 2" key="1">
    <citation type="journal article" date="2022" name="ISME Commun">
        <title>Vulcanimicrobium alpinus gen. nov. sp. nov., the first cultivated representative of the candidate phylum 'Eremiobacterota', is a metabolically versatile aerobic anoxygenic phototroph.</title>
        <authorList>
            <person name="Yabe S."/>
            <person name="Muto K."/>
            <person name="Abe K."/>
            <person name="Yokota A."/>
            <person name="Staudigel H."/>
            <person name="Tebo B.M."/>
        </authorList>
    </citation>
    <scope>NUCLEOTIDE SEQUENCE [LARGE SCALE GENOMIC DNA]</scope>
    <source>
        <strain evidence="1 2">WC8-2</strain>
    </source>
</reference>
<proteinExistence type="predicted"/>
<gene>
    <name evidence="1" type="ORF">WPS_28480</name>
</gene>
<dbReference type="RefSeq" id="WP_317995154.1">
    <property type="nucleotide sequence ID" value="NZ_AP025523.1"/>
</dbReference>
<sequence>MQQTLPRPASATNRLLRALARLAKHFAPEPRFDRDMVLTDELERELALREFRRWR</sequence>
<accession>A0AAN2CBB5</accession>
<keyword evidence="2" id="KW-1185">Reference proteome</keyword>
<dbReference type="AlphaFoldDB" id="A0AAN2CBB5"/>
<protein>
    <submittedName>
        <fullName evidence="1">Uncharacterized protein</fullName>
    </submittedName>
</protein>
<name>A0AAN2CBB5_UNVUL</name>